<gene>
    <name evidence="1" type="ORF">SAMN06273570_5218</name>
</gene>
<evidence type="ECO:0000313" key="1">
    <source>
        <dbReference type="EMBL" id="SOD61630.1"/>
    </source>
</evidence>
<feature type="non-terminal residue" evidence="1">
    <location>
        <position position="68"/>
    </location>
</feature>
<organism evidence="1 2">
    <name type="scientific">Candidatus Pantoea floridensis</name>
    <dbReference type="NCBI Taxonomy" id="1938870"/>
    <lineage>
        <taxon>Bacteria</taxon>
        <taxon>Pseudomonadati</taxon>
        <taxon>Pseudomonadota</taxon>
        <taxon>Gammaproteobacteria</taxon>
        <taxon>Enterobacterales</taxon>
        <taxon>Erwiniaceae</taxon>
        <taxon>Pantoea</taxon>
    </lineage>
</organism>
<proteinExistence type="predicted"/>
<dbReference type="Proteomes" id="UP000219271">
    <property type="component" value="Unassembled WGS sequence"/>
</dbReference>
<sequence>MAFAQMMRDTLSLVKRDGVRTDGIKGSVQKDKIFILRSDIAVERGDLLIRSMPHGGIEEYEVIEPNFR</sequence>
<protein>
    <submittedName>
        <fullName evidence="1">Uncharacterized protein</fullName>
    </submittedName>
</protein>
<keyword evidence="2" id="KW-1185">Reference proteome</keyword>
<accession>A0A286DSL2</accession>
<name>A0A286DSL2_9GAMM</name>
<dbReference type="EMBL" id="OCMY01000005">
    <property type="protein sequence ID" value="SOD61630.1"/>
    <property type="molecule type" value="Genomic_DNA"/>
</dbReference>
<dbReference type="AlphaFoldDB" id="A0A286DSL2"/>
<evidence type="ECO:0000313" key="2">
    <source>
        <dbReference type="Proteomes" id="UP000219271"/>
    </source>
</evidence>
<reference evidence="2" key="1">
    <citation type="submission" date="2017-09" db="EMBL/GenBank/DDBJ databases">
        <authorList>
            <person name="Varghese N."/>
            <person name="Submissions S."/>
        </authorList>
    </citation>
    <scope>NUCLEOTIDE SEQUENCE [LARGE SCALE GENOMIC DNA]</scope>
    <source>
        <strain evidence="2">JKS000234</strain>
    </source>
</reference>